<evidence type="ECO:0000256" key="1">
    <source>
        <dbReference type="SAM" id="SignalP"/>
    </source>
</evidence>
<name>A0A6G7ZPZ0_9SPHN</name>
<accession>A0A6G7ZPZ0</accession>
<evidence type="ECO:0000313" key="3">
    <source>
        <dbReference type="Proteomes" id="UP000502502"/>
    </source>
</evidence>
<reference evidence="2 3" key="1">
    <citation type="submission" date="2020-03" db="EMBL/GenBank/DDBJ databases">
        <title>Sphingomonas sp. nov., isolated from fish.</title>
        <authorList>
            <person name="Hyun D.-W."/>
            <person name="Bae J.-W."/>
        </authorList>
    </citation>
    <scope>NUCLEOTIDE SEQUENCE [LARGE SCALE GENOMIC DNA]</scope>
    <source>
        <strain evidence="2 3">HDW15C</strain>
    </source>
</reference>
<keyword evidence="1" id="KW-0732">Signal</keyword>
<keyword evidence="3" id="KW-1185">Reference proteome</keyword>
<protein>
    <submittedName>
        <fullName evidence="2">Uncharacterized protein</fullName>
    </submittedName>
</protein>
<feature type="signal peptide" evidence="1">
    <location>
        <begin position="1"/>
        <end position="20"/>
    </location>
</feature>
<dbReference type="AlphaFoldDB" id="A0A6G7ZPZ0"/>
<gene>
    <name evidence="2" type="ORF">G7078_09580</name>
</gene>
<evidence type="ECO:0000313" key="2">
    <source>
        <dbReference type="EMBL" id="QIL02998.1"/>
    </source>
</evidence>
<dbReference type="KEGG" id="ssin:G7078_09580"/>
<dbReference type="Proteomes" id="UP000502502">
    <property type="component" value="Chromosome"/>
</dbReference>
<dbReference type="RefSeq" id="WP_166095444.1">
    <property type="nucleotide sequence ID" value="NZ_CP049871.1"/>
</dbReference>
<sequence length="159" mass="16850">MWKVAVPVAVTLAGVSSAAAMPPPVPVQPLLIVASKDLSTKAALTTAVRRLAERGYLSAYLNKLQSVGVGSKCIRSLKCVDPAAHLKHHGAEVAVIAFDPEWRSADHQVRCVGPDPLRSYLVRISLRDAGSDRPTIAHPELVKLAGCIIGSIHAPPRAD</sequence>
<proteinExistence type="predicted"/>
<feature type="chain" id="PRO_5026250939" evidence="1">
    <location>
        <begin position="21"/>
        <end position="159"/>
    </location>
</feature>
<organism evidence="2 3">
    <name type="scientific">Sphingomonas sinipercae</name>
    <dbReference type="NCBI Taxonomy" id="2714944"/>
    <lineage>
        <taxon>Bacteria</taxon>
        <taxon>Pseudomonadati</taxon>
        <taxon>Pseudomonadota</taxon>
        <taxon>Alphaproteobacteria</taxon>
        <taxon>Sphingomonadales</taxon>
        <taxon>Sphingomonadaceae</taxon>
        <taxon>Sphingomonas</taxon>
    </lineage>
</organism>
<dbReference type="EMBL" id="CP049871">
    <property type="protein sequence ID" value="QIL02998.1"/>
    <property type="molecule type" value="Genomic_DNA"/>
</dbReference>